<dbReference type="PROSITE" id="PS50919">
    <property type="entry name" value="MIR"/>
    <property type="match status" value="3"/>
</dbReference>
<dbReference type="InterPro" id="IPR027005">
    <property type="entry name" value="PMT-like"/>
</dbReference>
<evidence type="ECO:0000256" key="15">
    <source>
        <dbReference type="RuleBase" id="RU367007"/>
    </source>
</evidence>
<feature type="transmembrane region" description="Helical" evidence="15">
    <location>
        <begin position="252"/>
        <end position="273"/>
    </location>
</feature>
<dbReference type="EMBL" id="MU620898">
    <property type="protein sequence ID" value="KAI8583008.1"/>
    <property type="molecule type" value="Genomic_DNA"/>
</dbReference>
<evidence type="ECO:0000256" key="9">
    <source>
        <dbReference type="ARBA" id="ARBA00022824"/>
    </source>
</evidence>
<comment type="subcellular location">
    <subcellularLocation>
        <location evidence="1 15">Endoplasmic reticulum membrane</location>
        <topology evidence="1 15">Multi-pass membrane protein</topology>
    </subcellularLocation>
</comment>
<dbReference type="PANTHER" id="PTHR10050:SF50">
    <property type="entry name" value="DOLICHYL-PHOSPHATE-MANNOSE--PROTEIN MANNOSYLTRANSFERASE 1-RELATED"/>
    <property type="match status" value="1"/>
</dbReference>
<keyword evidence="10 15" id="KW-1133">Transmembrane helix</keyword>
<feature type="transmembrane region" description="Helical" evidence="15">
    <location>
        <begin position="563"/>
        <end position="585"/>
    </location>
</feature>
<evidence type="ECO:0000256" key="5">
    <source>
        <dbReference type="ARBA" id="ARBA00022676"/>
    </source>
</evidence>
<dbReference type="Pfam" id="PF02815">
    <property type="entry name" value="MIR"/>
    <property type="match status" value="1"/>
</dbReference>
<keyword evidence="11 15" id="KW-0472">Membrane</keyword>
<reference evidence="17" key="1">
    <citation type="submission" date="2021-06" db="EMBL/GenBank/DDBJ databases">
        <authorList>
            <consortium name="DOE Joint Genome Institute"/>
            <person name="Mondo S.J."/>
            <person name="Amses K.R."/>
            <person name="Simmons D.R."/>
            <person name="Longcore J.E."/>
            <person name="Seto K."/>
            <person name="Alves G.H."/>
            <person name="Bonds A.E."/>
            <person name="Quandt C.A."/>
            <person name="Davis W.J."/>
            <person name="Chang Y."/>
            <person name="Letcher P.M."/>
            <person name="Powell M.J."/>
            <person name="Kuo A."/>
            <person name="Labutti K."/>
            <person name="Pangilinan J."/>
            <person name="Andreopoulos W."/>
            <person name="Tritt A."/>
            <person name="Riley R."/>
            <person name="Hundley H."/>
            <person name="Johnson J."/>
            <person name="Lipzen A."/>
            <person name="Barry K."/>
            <person name="Berbee M.L."/>
            <person name="Buchler N.E."/>
            <person name="Grigoriev I.V."/>
            <person name="Spatafora J.W."/>
            <person name="Stajich J.E."/>
            <person name="James T.Y."/>
        </authorList>
    </citation>
    <scope>NUCLEOTIDE SEQUENCE</scope>
    <source>
        <strain evidence="17">AG</strain>
    </source>
</reference>
<dbReference type="SUPFAM" id="SSF82109">
    <property type="entry name" value="MIR domain"/>
    <property type="match status" value="1"/>
</dbReference>
<dbReference type="Pfam" id="PF02366">
    <property type="entry name" value="PMT"/>
    <property type="match status" value="1"/>
</dbReference>
<evidence type="ECO:0000256" key="10">
    <source>
        <dbReference type="ARBA" id="ARBA00022989"/>
    </source>
</evidence>
<comment type="similarity">
    <text evidence="3 15">Belongs to the glycosyltransferase 39 family.</text>
</comment>
<organism evidence="17 18">
    <name type="scientific">Umbelopsis ramanniana AG</name>
    <dbReference type="NCBI Taxonomy" id="1314678"/>
    <lineage>
        <taxon>Eukaryota</taxon>
        <taxon>Fungi</taxon>
        <taxon>Fungi incertae sedis</taxon>
        <taxon>Mucoromycota</taxon>
        <taxon>Mucoromycotina</taxon>
        <taxon>Umbelopsidomycetes</taxon>
        <taxon>Umbelopsidales</taxon>
        <taxon>Umbelopsidaceae</taxon>
        <taxon>Umbelopsis</taxon>
    </lineage>
</organism>
<keyword evidence="8" id="KW-0677">Repeat</keyword>
<feature type="transmembrane region" description="Helical" evidence="15">
    <location>
        <begin position="605"/>
        <end position="622"/>
    </location>
</feature>
<feature type="domain" description="MIR" evidence="16">
    <location>
        <begin position="433"/>
        <end position="488"/>
    </location>
</feature>
<evidence type="ECO:0000256" key="12">
    <source>
        <dbReference type="ARBA" id="ARBA00023180"/>
    </source>
</evidence>
<dbReference type="SMART" id="SM00472">
    <property type="entry name" value="MIR"/>
    <property type="match status" value="3"/>
</dbReference>
<dbReference type="Gene3D" id="2.80.10.50">
    <property type="match status" value="1"/>
</dbReference>
<dbReference type="Proteomes" id="UP001206595">
    <property type="component" value="Unassembled WGS sequence"/>
</dbReference>
<proteinExistence type="inferred from homology"/>
<dbReference type="GO" id="GO:0005789">
    <property type="term" value="C:endoplasmic reticulum membrane"/>
    <property type="evidence" value="ECO:0007669"/>
    <property type="project" value="UniProtKB-SubCell"/>
</dbReference>
<comment type="catalytic activity">
    <reaction evidence="14 15">
        <text>a di-trans,poly-cis-dolichyl beta-D-mannosyl phosphate + L-seryl-[protein] = 3-O-(alpha-D-mannosyl)-L-seryl-[protein] + a di-trans,poly-cis-dolichyl phosphate + H(+)</text>
        <dbReference type="Rhea" id="RHEA:17377"/>
        <dbReference type="Rhea" id="RHEA-COMP:9863"/>
        <dbReference type="Rhea" id="RHEA-COMP:13546"/>
        <dbReference type="Rhea" id="RHEA-COMP:19498"/>
        <dbReference type="Rhea" id="RHEA-COMP:19501"/>
        <dbReference type="ChEBI" id="CHEBI:15378"/>
        <dbReference type="ChEBI" id="CHEBI:29999"/>
        <dbReference type="ChEBI" id="CHEBI:57683"/>
        <dbReference type="ChEBI" id="CHEBI:58211"/>
        <dbReference type="ChEBI" id="CHEBI:137321"/>
        <dbReference type="EC" id="2.4.1.109"/>
    </reaction>
</comment>
<dbReference type="Pfam" id="PF16192">
    <property type="entry name" value="PMT_4TMC"/>
    <property type="match status" value="1"/>
</dbReference>
<comment type="catalytic activity">
    <reaction evidence="13 15">
        <text>a di-trans,poly-cis-dolichyl beta-D-mannosyl phosphate + L-threonyl-[protein] = 3-O-(alpha-D-mannosyl)-L-threonyl-[protein] + a di-trans,poly-cis-dolichyl phosphate + H(+)</text>
        <dbReference type="Rhea" id="RHEA:53396"/>
        <dbReference type="Rhea" id="RHEA-COMP:11060"/>
        <dbReference type="Rhea" id="RHEA-COMP:13547"/>
        <dbReference type="Rhea" id="RHEA-COMP:19498"/>
        <dbReference type="Rhea" id="RHEA-COMP:19501"/>
        <dbReference type="ChEBI" id="CHEBI:15378"/>
        <dbReference type="ChEBI" id="CHEBI:30013"/>
        <dbReference type="ChEBI" id="CHEBI:57683"/>
        <dbReference type="ChEBI" id="CHEBI:58211"/>
        <dbReference type="ChEBI" id="CHEBI:137323"/>
        <dbReference type="EC" id="2.4.1.109"/>
    </reaction>
</comment>
<feature type="transmembrane region" description="Helical" evidence="15">
    <location>
        <begin position="117"/>
        <end position="136"/>
    </location>
</feature>
<feature type="transmembrane region" description="Helical" evidence="15">
    <location>
        <begin position="165"/>
        <end position="186"/>
    </location>
</feature>
<reference evidence="17" key="2">
    <citation type="journal article" date="2022" name="Proc. Natl. Acad. Sci. U.S.A.">
        <title>Diploid-dominant life cycles characterize the early evolution of Fungi.</title>
        <authorList>
            <person name="Amses K.R."/>
            <person name="Simmons D.R."/>
            <person name="Longcore J.E."/>
            <person name="Mondo S.J."/>
            <person name="Seto K."/>
            <person name="Jeronimo G.H."/>
            <person name="Bonds A.E."/>
            <person name="Quandt C.A."/>
            <person name="Davis W.J."/>
            <person name="Chang Y."/>
            <person name="Federici B.A."/>
            <person name="Kuo A."/>
            <person name="LaButti K."/>
            <person name="Pangilinan J."/>
            <person name="Andreopoulos W."/>
            <person name="Tritt A."/>
            <person name="Riley R."/>
            <person name="Hundley H."/>
            <person name="Johnson J."/>
            <person name="Lipzen A."/>
            <person name="Barry K."/>
            <person name="Lang B.F."/>
            <person name="Cuomo C.A."/>
            <person name="Buchler N.E."/>
            <person name="Grigoriev I.V."/>
            <person name="Spatafora J.W."/>
            <person name="Stajich J.E."/>
            <person name="James T.Y."/>
        </authorList>
    </citation>
    <scope>NUCLEOTIDE SEQUENCE</scope>
    <source>
        <strain evidence="17">AG</strain>
    </source>
</reference>
<comment type="function">
    <text evidence="15">Transfers mannose from Dol-P-mannose to Ser or Thr residues on proteins.</text>
</comment>
<feature type="transmembrane region" description="Helical" evidence="15">
    <location>
        <begin position="198"/>
        <end position="231"/>
    </location>
</feature>
<feature type="transmembrane region" description="Helical" evidence="15">
    <location>
        <begin position="28"/>
        <end position="45"/>
    </location>
</feature>
<keyword evidence="12" id="KW-0325">Glycoprotein</keyword>
<gene>
    <name evidence="17" type="ORF">K450DRAFT_268930</name>
</gene>
<protein>
    <recommendedName>
        <fullName evidence="4 15">Dolichyl-phosphate-mannose--protein mannosyltransferase</fullName>
        <ecNumber evidence="4 15">2.4.1.109</ecNumber>
    </recommendedName>
</protein>
<feature type="domain" description="MIR" evidence="16">
    <location>
        <begin position="306"/>
        <end position="360"/>
    </location>
</feature>
<dbReference type="InterPro" id="IPR036300">
    <property type="entry name" value="MIR_dom_sf"/>
</dbReference>
<name>A0AAD5HI84_UMBRA</name>
<dbReference type="AlphaFoldDB" id="A0AAD5HI84"/>
<dbReference type="InterPro" id="IPR016093">
    <property type="entry name" value="MIR_motif"/>
</dbReference>
<evidence type="ECO:0000256" key="4">
    <source>
        <dbReference type="ARBA" id="ARBA00012839"/>
    </source>
</evidence>
<evidence type="ECO:0000256" key="1">
    <source>
        <dbReference type="ARBA" id="ARBA00004477"/>
    </source>
</evidence>
<evidence type="ECO:0000256" key="8">
    <source>
        <dbReference type="ARBA" id="ARBA00022737"/>
    </source>
</evidence>
<evidence type="ECO:0000256" key="3">
    <source>
        <dbReference type="ARBA" id="ARBA00007222"/>
    </source>
</evidence>
<dbReference type="InterPro" id="IPR032421">
    <property type="entry name" value="PMT_4TMC"/>
</dbReference>
<dbReference type="PANTHER" id="PTHR10050">
    <property type="entry name" value="DOLICHYL-PHOSPHATE-MANNOSE--PROTEIN MANNOSYLTRANSFERASE"/>
    <property type="match status" value="1"/>
</dbReference>
<evidence type="ECO:0000259" key="16">
    <source>
        <dbReference type="PROSITE" id="PS50919"/>
    </source>
</evidence>
<keyword evidence="9 15" id="KW-0256">Endoplasmic reticulum</keyword>
<feature type="domain" description="MIR" evidence="16">
    <location>
        <begin position="367"/>
        <end position="423"/>
    </location>
</feature>
<sequence>MSKVQDRHQFHKFEKPSMRTGIKLSKKDVGMVLTVLAFGCYVRLWNLSWPSAVVFEESSVGRFYSDYLTKTFSLDINPPLGKLLLVLGTCSSGFDGRFDFTNVGGSYASSDVPYVRLRMICATMGALAIPMAYLTLRLAGYTRAASVTAALMICYENSNIAISRFINLDSMLLCFTALTTMTWMRFEKLHNSPFTAQWWLNLIMTGLGLGLTISTKWAGIFTLGFISLRALTQIWVLIGNRQTSIISVAKHAFCRSVCLLLFPAVVYLSIFYVHVSLMTNTSTHARTLMSRPFQHNLFGGKFNGTYALVTNNTVVRLRHQATNGGFLHSHNHQYPTGSKQQQVTLYSHGDDNNLWYISKKVHQSSHTNLILPGDIVRFRHLMTGKWLHSHDLRPPVSNGDHYNEASAYAAEDDWFNDWKVEVVDHEKSDPSSKTTLKALRTRIRLVHVGTKCSLMSKDMRLPKWGFGQQEVTCVKGKSKNTVWYIENSWPNLDTQDGNDVINYPAMSMSEKVQEVLAAMWSLYKGLKDSQPYLSTPISWITSSRGIPLYQTGGIQFYALGNPVVFYSTALAVVAIASGYGLRLLFEKRKIQSSLVTLPTHVDQTIGFFFYGWACHFLPYILVGKQLFLASYLIALYFGVLLATSLLEAGVFPLNLRKRVLAVILVNAVVYHSYRTFTPITYGTLWTHESCEASKWQKTWDYDCSM</sequence>
<evidence type="ECO:0000256" key="13">
    <source>
        <dbReference type="ARBA" id="ARBA00045085"/>
    </source>
</evidence>
<keyword evidence="5 15" id="KW-0328">Glycosyltransferase</keyword>
<keyword evidence="18" id="KW-1185">Reference proteome</keyword>
<accession>A0AAD5HI84</accession>
<dbReference type="EC" id="2.4.1.109" evidence="4 15"/>
<comment type="caution">
    <text evidence="17">The sequence shown here is derived from an EMBL/GenBank/DDBJ whole genome shotgun (WGS) entry which is preliminary data.</text>
</comment>
<evidence type="ECO:0000256" key="7">
    <source>
        <dbReference type="ARBA" id="ARBA00022692"/>
    </source>
</evidence>
<evidence type="ECO:0000256" key="2">
    <source>
        <dbReference type="ARBA" id="ARBA00004922"/>
    </source>
</evidence>
<dbReference type="GO" id="GO:0004169">
    <property type="term" value="F:dolichyl-phosphate-mannose-protein mannosyltransferase activity"/>
    <property type="evidence" value="ECO:0007669"/>
    <property type="project" value="UniProtKB-UniRule"/>
</dbReference>
<dbReference type="InterPro" id="IPR003342">
    <property type="entry name" value="ArnT-like_N"/>
</dbReference>
<evidence type="ECO:0000256" key="14">
    <source>
        <dbReference type="ARBA" id="ARBA00045102"/>
    </source>
</evidence>
<keyword evidence="7 15" id="KW-0812">Transmembrane</keyword>
<dbReference type="GeneID" id="75918240"/>
<keyword evidence="6 15" id="KW-0808">Transferase</keyword>
<evidence type="ECO:0000313" key="18">
    <source>
        <dbReference type="Proteomes" id="UP001206595"/>
    </source>
</evidence>
<evidence type="ECO:0000313" key="17">
    <source>
        <dbReference type="EMBL" id="KAI8583008.1"/>
    </source>
</evidence>
<evidence type="ECO:0000256" key="11">
    <source>
        <dbReference type="ARBA" id="ARBA00023136"/>
    </source>
</evidence>
<comment type="pathway">
    <text evidence="2 15">Protein modification; protein glycosylation.</text>
</comment>
<dbReference type="RefSeq" id="XP_051448012.1">
    <property type="nucleotide sequence ID" value="XM_051592898.1"/>
</dbReference>
<feature type="transmembrane region" description="Helical" evidence="15">
    <location>
        <begin position="628"/>
        <end position="651"/>
    </location>
</feature>
<evidence type="ECO:0000256" key="6">
    <source>
        <dbReference type="ARBA" id="ARBA00022679"/>
    </source>
</evidence>